<proteinExistence type="inferred from homology"/>
<dbReference type="InterPro" id="IPR013149">
    <property type="entry name" value="ADH-like_C"/>
</dbReference>
<accession>A0A443HP39</accession>
<protein>
    <submittedName>
        <fullName evidence="4">Quinone reductase</fullName>
    </submittedName>
</protein>
<dbReference type="AlphaFoldDB" id="A0A443HP39"/>
<keyword evidence="2" id="KW-0560">Oxidoreductase</keyword>
<reference evidence="4 5" key="1">
    <citation type="journal article" date="2018" name="Front. Microbiol.">
        <title>Genomic and genetic insights into a cosmopolitan fungus, Paecilomyces variotii (Eurotiales).</title>
        <authorList>
            <person name="Urquhart A.S."/>
            <person name="Mondo S.J."/>
            <person name="Makela M.R."/>
            <person name="Hane J.K."/>
            <person name="Wiebenga A."/>
            <person name="He G."/>
            <person name="Mihaltcheva S."/>
            <person name="Pangilinan J."/>
            <person name="Lipzen A."/>
            <person name="Barry K."/>
            <person name="de Vries R.P."/>
            <person name="Grigoriev I.V."/>
            <person name="Idnurm A."/>
        </authorList>
    </citation>
    <scope>NUCLEOTIDE SEQUENCE [LARGE SCALE GENOMIC DNA]</scope>
    <source>
        <strain evidence="4 5">CBS 101075</strain>
    </source>
</reference>
<dbReference type="InterPro" id="IPR047122">
    <property type="entry name" value="Trans-enoyl_RdTase-like"/>
</dbReference>
<dbReference type="CDD" id="cd08249">
    <property type="entry name" value="enoyl_reductase_like"/>
    <property type="match status" value="1"/>
</dbReference>
<dbReference type="Proteomes" id="UP000283841">
    <property type="component" value="Unassembled WGS sequence"/>
</dbReference>
<dbReference type="SMART" id="SM00829">
    <property type="entry name" value="PKS_ER"/>
    <property type="match status" value="1"/>
</dbReference>
<comment type="caution">
    <text evidence="4">The sequence shown here is derived from an EMBL/GenBank/DDBJ whole genome shotgun (WGS) entry which is preliminary data.</text>
</comment>
<evidence type="ECO:0000259" key="3">
    <source>
        <dbReference type="SMART" id="SM00829"/>
    </source>
</evidence>
<dbReference type="InterPro" id="IPR020843">
    <property type="entry name" value="ER"/>
</dbReference>
<dbReference type="Pfam" id="PF08240">
    <property type="entry name" value="ADH_N"/>
    <property type="match status" value="1"/>
</dbReference>
<keyword evidence="5" id="KW-1185">Reference proteome</keyword>
<dbReference type="GeneID" id="39596720"/>
<dbReference type="InterPro" id="IPR036291">
    <property type="entry name" value="NAD(P)-bd_dom_sf"/>
</dbReference>
<dbReference type="STRING" id="264951.A0A443HP39"/>
<dbReference type="VEuPathDB" id="FungiDB:C8Q69DRAFT_328663"/>
<name>A0A443HP39_BYSSP</name>
<sequence length="361" mass="38459">MPVPQSFKAAIVLEPGAQNVIQERSLPPLEAGEVAIKITATAVNPVDWKMRDWQAFIDKYPAILGSDAAGEIAEVGPNVSGFAVGDRVFFQGIIGKYDYCTFQQYCKMPAALVSKTPKNISDEQAAGISLATVAVVTAFYDKTGHGITPPWEKGGEQVGKGKAVVIIGGASSVGQYAIQLARLSGFERIITNASPANHEFLKKLGAHVVLDRSQATVEDFKAAIGELPLDFLFDAISSKETQKLSVQIVQAAKTIASNHVVTVHTVRPDVVDPEATALSQSKEPKVDIKRVLGVGSFPDLRYLSEPMAKSLGGEDGYIAKGLYIPNRSRVVSGGLGAVEEALGLNRKGVSGEKVIFRPSEV</sequence>
<dbReference type="Gene3D" id="3.90.180.10">
    <property type="entry name" value="Medium-chain alcohol dehydrogenases, catalytic domain"/>
    <property type="match status" value="1"/>
</dbReference>
<dbReference type="PANTHER" id="PTHR45348:SF2">
    <property type="entry name" value="ZINC-TYPE ALCOHOL DEHYDROGENASE-LIKE PROTEIN C2E1P3.01"/>
    <property type="match status" value="1"/>
</dbReference>
<gene>
    <name evidence="4" type="ORF">C8Q69DRAFT_328663</name>
</gene>
<dbReference type="Gene3D" id="3.40.50.720">
    <property type="entry name" value="NAD(P)-binding Rossmann-like Domain"/>
    <property type="match status" value="1"/>
</dbReference>
<feature type="domain" description="Enoyl reductase (ER)" evidence="3">
    <location>
        <begin position="16"/>
        <end position="356"/>
    </location>
</feature>
<dbReference type="GO" id="GO:0016651">
    <property type="term" value="F:oxidoreductase activity, acting on NAD(P)H"/>
    <property type="evidence" value="ECO:0007669"/>
    <property type="project" value="InterPro"/>
</dbReference>
<dbReference type="Pfam" id="PF00107">
    <property type="entry name" value="ADH_zinc_N"/>
    <property type="match status" value="1"/>
</dbReference>
<evidence type="ECO:0000313" key="4">
    <source>
        <dbReference type="EMBL" id="RWQ93596.1"/>
    </source>
</evidence>
<dbReference type="SUPFAM" id="SSF51735">
    <property type="entry name" value="NAD(P)-binding Rossmann-fold domains"/>
    <property type="match status" value="1"/>
</dbReference>
<evidence type="ECO:0000313" key="5">
    <source>
        <dbReference type="Proteomes" id="UP000283841"/>
    </source>
</evidence>
<organism evidence="4 5">
    <name type="scientific">Byssochlamys spectabilis</name>
    <name type="common">Paecilomyces variotii</name>
    <dbReference type="NCBI Taxonomy" id="264951"/>
    <lineage>
        <taxon>Eukaryota</taxon>
        <taxon>Fungi</taxon>
        <taxon>Dikarya</taxon>
        <taxon>Ascomycota</taxon>
        <taxon>Pezizomycotina</taxon>
        <taxon>Eurotiomycetes</taxon>
        <taxon>Eurotiomycetidae</taxon>
        <taxon>Eurotiales</taxon>
        <taxon>Thermoascaceae</taxon>
        <taxon>Paecilomyces</taxon>
    </lineage>
</organism>
<dbReference type="RefSeq" id="XP_028483241.1">
    <property type="nucleotide sequence ID" value="XM_028627443.1"/>
</dbReference>
<dbReference type="InterPro" id="IPR011032">
    <property type="entry name" value="GroES-like_sf"/>
</dbReference>
<evidence type="ECO:0000256" key="2">
    <source>
        <dbReference type="ARBA" id="ARBA00023002"/>
    </source>
</evidence>
<evidence type="ECO:0000256" key="1">
    <source>
        <dbReference type="ARBA" id="ARBA00008072"/>
    </source>
</evidence>
<dbReference type="EMBL" id="RCNU01000009">
    <property type="protein sequence ID" value="RWQ93596.1"/>
    <property type="molecule type" value="Genomic_DNA"/>
</dbReference>
<dbReference type="InterPro" id="IPR013154">
    <property type="entry name" value="ADH-like_N"/>
</dbReference>
<comment type="similarity">
    <text evidence="1">Belongs to the zinc-containing alcohol dehydrogenase family.</text>
</comment>
<dbReference type="PANTHER" id="PTHR45348">
    <property type="entry name" value="HYPOTHETICAL OXIDOREDUCTASE (EUROFUNG)"/>
    <property type="match status" value="1"/>
</dbReference>
<dbReference type="SUPFAM" id="SSF50129">
    <property type="entry name" value="GroES-like"/>
    <property type="match status" value="1"/>
</dbReference>